<dbReference type="PANTHER" id="PTHR38460:SF1">
    <property type="entry name" value="TAUTOMERASE YOLI-RELATED"/>
    <property type="match status" value="1"/>
</dbReference>
<dbReference type="PANTHER" id="PTHR38460">
    <property type="entry name" value="TAUTOMERASE YOLI-RELATED"/>
    <property type="match status" value="1"/>
</dbReference>
<protein>
    <submittedName>
        <fullName evidence="1">Tautomerase enzyme</fullName>
    </submittedName>
</protein>
<name>A0A1M7UNU4_9BRAD</name>
<dbReference type="InterPro" id="IPR037479">
    <property type="entry name" value="Tauto_MSAD"/>
</dbReference>
<dbReference type="EMBL" id="LT670849">
    <property type="protein sequence ID" value="SHN84639.1"/>
    <property type="molecule type" value="Genomic_DNA"/>
</dbReference>
<dbReference type="Pfam" id="PF14552">
    <property type="entry name" value="Tautomerase_2"/>
    <property type="match status" value="1"/>
</dbReference>
<proteinExistence type="predicted"/>
<evidence type="ECO:0000313" key="2">
    <source>
        <dbReference type="Proteomes" id="UP000184096"/>
    </source>
</evidence>
<accession>A0A1M7UNU4</accession>
<dbReference type="InterPro" id="IPR014347">
    <property type="entry name" value="Tautomerase/MIF_sf"/>
</dbReference>
<dbReference type="Proteomes" id="UP000184096">
    <property type="component" value="Chromosome I"/>
</dbReference>
<gene>
    <name evidence="1" type="ORF">SAMN05444170_5972</name>
</gene>
<reference evidence="2" key="1">
    <citation type="submission" date="2016-11" db="EMBL/GenBank/DDBJ databases">
        <authorList>
            <person name="Varghese N."/>
            <person name="Submissions S."/>
        </authorList>
    </citation>
    <scope>NUCLEOTIDE SEQUENCE [LARGE SCALE GENOMIC DNA]</scope>
    <source>
        <strain evidence="2">GAS401</strain>
    </source>
</reference>
<dbReference type="RefSeq" id="WP_244553091.1">
    <property type="nucleotide sequence ID" value="NZ_LT670849.1"/>
</dbReference>
<dbReference type="SUPFAM" id="SSF55331">
    <property type="entry name" value="Tautomerase/MIF"/>
    <property type="match status" value="1"/>
</dbReference>
<sequence>MGDVLGGTENDDAAFVLRFGSRAFGNQINMILDVTQEVLVKSLGVPERDRYQIVREHVPSRSHRGYRLGIRRTPNMLVLQVTTRPHSHSMKQAFYKMLVQKLEDVCGIAPSDVVVTFVTNTDEDWSFGLGRAQFLTGEL</sequence>
<dbReference type="Gene3D" id="3.30.429.10">
    <property type="entry name" value="Macrophage Migration Inhibitory Factor"/>
    <property type="match status" value="1"/>
</dbReference>
<dbReference type="AlphaFoldDB" id="A0A1M7UNU4"/>
<keyword evidence="2" id="KW-1185">Reference proteome</keyword>
<evidence type="ECO:0000313" key="1">
    <source>
        <dbReference type="EMBL" id="SHN84639.1"/>
    </source>
</evidence>
<organism evidence="1 2">
    <name type="scientific">Bradyrhizobium erythrophlei</name>
    <dbReference type="NCBI Taxonomy" id="1437360"/>
    <lineage>
        <taxon>Bacteria</taxon>
        <taxon>Pseudomonadati</taxon>
        <taxon>Pseudomonadota</taxon>
        <taxon>Alphaproteobacteria</taxon>
        <taxon>Hyphomicrobiales</taxon>
        <taxon>Nitrobacteraceae</taxon>
        <taxon>Bradyrhizobium</taxon>
    </lineage>
</organism>